<evidence type="ECO:0000313" key="2">
    <source>
        <dbReference type="Proteomes" id="UP000828941"/>
    </source>
</evidence>
<gene>
    <name evidence="1" type="ORF">L6164_016242</name>
</gene>
<organism evidence="1 2">
    <name type="scientific">Bauhinia variegata</name>
    <name type="common">Purple orchid tree</name>
    <name type="synonym">Phanera variegata</name>
    <dbReference type="NCBI Taxonomy" id="167791"/>
    <lineage>
        <taxon>Eukaryota</taxon>
        <taxon>Viridiplantae</taxon>
        <taxon>Streptophyta</taxon>
        <taxon>Embryophyta</taxon>
        <taxon>Tracheophyta</taxon>
        <taxon>Spermatophyta</taxon>
        <taxon>Magnoliopsida</taxon>
        <taxon>eudicotyledons</taxon>
        <taxon>Gunneridae</taxon>
        <taxon>Pentapetalae</taxon>
        <taxon>rosids</taxon>
        <taxon>fabids</taxon>
        <taxon>Fabales</taxon>
        <taxon>Fabaceae</taxon>
        <taxon>Cercidoideae</taxon>
        <taxon>Cercideae</taxon>
        <taxon>Bauhiniinae</taxon>
        <taxon>Bauhinia</taxon>
    </lineage>
</organism>
<reference evidence="1 2" key="1">
    <citation type="journal article" date="2022" name="DNA Res.">
        <title>Chromosomal-level genome assembly of the orchid tree Bauhinia variegata (Leguminosae; Cercidoideae) supports the allotetraploid origin hypothesis of Bauhinia.</title>
        <authorList>
            <person name="Zhong Y."/>
            <person name="Chen Y."/>
            <person name="Zheng D."/>
            <person name="Pang J."/>
            <person name="Liu Y."/>
            <person name="Luo S."/>
            <person name="Meng S."/>
            <person name="Qian L."/>
            <person name="Wei D."/>
            <person name="Dai S."/>
            <person name="Zhou R."/>
        </authorList>
    </citation>
    <scope>NUCLEOTIDE SEQUENCE [LARGE SCALE GENOMIC DNA]</scope>
    <source>
        <strain evidence="1">BV-YZ2020</strain>
    </source>
</reference>
<dbReference type="EMBL" id="CM039431">
    <property type="protein sequence ID" value="KAI4337875.1"/>
    <property type="molecule type" value="Genomic_DNA"/>
</dbReference>
<protein>
    <submittedName>
        <fullName evidence="1">Uncharacterized protein</fullName>
    </submittedName>
</protein>
<proteinExistence type="predicted"/>
<keyword evidence="2" id="KW-1185">Reference proteome</keyword>
<name>A0ACB9NNX8_BAUVA</name>
<accession>A0ACB9NNX8</accession>
<sequence>MDDGVKEENKMTGFCFKILKAGIRRSQEPSPPPSLATQISGDFGSKCFNRALETRGSFCAGRMETEDGASTADNTECPEGVQCLKIESTINGAQIADENAVAEGIQLKSEAVNNRVAVAREDDVTEGVQSDAVNNGVAISDVNDVGEGSSCGIRTYKRRKQVMLIPESNVQEDCRAYVEAASHLAEQAVKEPCNVNVGSTSYGQFCLPVIGSNEYSHGHWGNVILRHLYQSLGDDMGGIEACIRKALSYQPKTSCATAVKETHKIDKDRQECSSQLSHRLQTEANENKDDMPDRCFTESDGHGVTDICQHVLCYVFASEKFNLLCKVLNESFPGMKPEGVFDFSVINSRMKGKVYEQSPTLFLSDIQQVWKKLHDTGSEIVSLAKSLSNLSKTSYCEQAGVSTHSTREDEKLEFCNWECDSHMKPEQTEERSIYKLCTCSRCGGKADGTNCLVCDSCEQMYHISCIEPAVKEIPHRNWYCADCTASGIGSPHQNCAVCERLNAPKTLKNIVGHETFLTNEVLRELEDNSNCAYDGLQGSTVGKDLSVCKVCGTDVDGQNMKICGHPYCLKYYHVRCLTTMQLNSYGPRWYCPSCLCRVCLTDRDDDKIVLCDGCDHAYHIYCMKPPRTSIPKGKWYCRKCDAGIQAIRRAKKAYESNEQSKTGQGNIRPCGNLGKKWNNKHGRELDKGGGMEMLLTAASTLNNEENLAAIHIGSQ</sequence>
<dbReference type="Proteomes" id="UP000828941">
    <property type="component" value="Chromosome 6"/>
</dbReference>
<comment type="caution">
    <text evidence="1">The sequence shown here is derived from an EMBL/GenBank/DDBJ whole genome shotgun (WGS) entry which is preliminary data.</text>
</comment>
<evidence type="ECO:0000313" key="1">
    <source>
        <dbReference type="EMBL" id="KAI4337875.1"/>
    </source>
</evidence>